<feature type="transmembrane region" description="Helical" evidence="5">
    <location>
        <begin position="236"/>
        <end position="259"/>
    </location>
</feature>
<dbReference type="STRING" id="436010.A0A166H0G9"/>
<dbReference type="PANTHER" id="PTHR23502">
    <property type="entry name" value="MAJOR FACILITATOR SUPERFAMILY"/>
    <property type="match status" value="1"/>
</dbReference>
<feature type="transmembrane region" description="Helical" evidence="5">
    <location>
        <begin position="316"/>
        <end position="337"/>
    </location>
</feature>
<accession>A0A166H0G9</accession>
<dbReference type="GO" id="GO:0005886">
    <property type="term" value="C:plasma membrane"/>
    <property type="evidence" value="ECO:0007669"/>
    <property type="project" value="TreeGrafter"/>
</dbReference>
<feature type="transmembrane region" description="Helical" evidence="5">
    <location>
        <begin position="125"/>
        <end position="146"/>
    </location>
</feature>
<feature type="transmembrane region" description="Helical" evidence="5">
    <location>
        <begin position="349"/>
        <end position="373"/>
    </location>
</feature>
<dbReference type="EMBL" id="KV417573">
    <property type="protein sequence ID" value="KZP18353.1"/>
    <property type="molecule type" value="Genomic_DNA"/>
</dbReference>
<feature type="transmembrane region" description="Helical" evidence="5">
    <location>
        <begin position="68"/>
        <end position="88"/>
    </location>
</feature>
<evidence type="ECO:0000313" key="8">
    <source>
        <dbReference type="Proteomes" id="UP000076532"/>
    </source>
</evidence>
<keyword evidence="2 5" id="KW-0812">Transmembrane</keyword>
<dbReference type="AlphaFoldDB" id="A0A166H0G9"/>
<feature type="transmembrane region" description="Helical" evidence="5">
    <location>
        <begin position="416"/>
        <end position="433"/>
    </location>
</feature>
<dbReference type="PROSITE" id="PS50850">
    <property type="entry name" value="MFS"/>
    <property type="match status" value="1"/>
</dbReference>
<feature type="transmembrane region" description="Helical" evidence="5">
    <location>
        <begin position="188"/>
        <end position="208"/>
    </location>
</feature>
<dbReference type="Pfam" id="PF07690">
    <property type="entry name" value="MFS_1"/>
    <property type="match status" value="1"/>
</dbReference>
<dbReference type="InterPro" id="IPR036259">
    <property type="entry name" value="MFS_trans_sf"/>
</dbReference>
<dbReference type="PANTHER" id="PTHR23502:SF64">
    <property type="entry name" value="TRANSPORTER, PUTATIVE (AFU_ORTHOLOGUE AFUA_3G11760)-RELATED"/>
    <property type="match status" value="1"/>
</dbReference>
<dbReference type="Gene3D" id="1.20.1720.10">
    <property type="entry name" value="Multidrug resistance protein D"/>
    <property type="match status" value="1"/>
</dbReference>
<feature type="transmembrane region" description="Helical" evidence="5">
    <location>
        <begin position="32"/>
        <end position="56"/>
    </location>
</feature>
<protein>
    <submittedName>
        <fullName evidence="7">MFS general substrate transporter</fullName>
    </submittedName>
</protein>
<dbReference type="InterPro" id="IPR020846">
    <property type="entry name" value="MFS_dom"/>
</dbReference>
<comment type="subcellular location">
    <subcellularLocation>
        <location evidence="1">Membrane</location>
        <topology evidence="1">Multi-pass membrane protein</topology>
    </subcellularLocation>
</comment>
<keyword evidence="3 5" id="KW-1133">Transmembrane helix</keyword>
<sequence length="453" mass="47403">MSDVDSEETPLVSHDGGVVESVYDRFTPARKWIFVAVISWTGMLPLCVTGSFTPSIPQIAEDLNTTGPVISLAVSISILATALGGMTWASHSTVYGRRPVYLVSLPVFCAGSFGIGRATSVPELFVWRFIQAFGASSGSSVGSGVIADIYRTDERGTAMGVFTGCTMLGPSIAPFVGGLASHYASWRYMQYLLGICALGALLAVASLLPETAHAKSREWRFVNPLAPLGLLRSPNILALSFVGTFTLLANFVLMIPLAYTIGATYGITNEALLGACFLPVGLGNIAGGVLAGRVSDATVRAWRARRKGACVPEDRLRAMLASAAVLVPLSVLGAGALTQWAPGRWGLGGNLVCLFFNGVGLTSVLTIMSAYAVDILHSRSAEAVSATKSFRSLVIACVSTAILPAIQTIGPLATDGIAAALAYIGLALVVVTIRYGERMRGWADVGYSVAGKD</sequence>
<evidence type="ECO:0000313" key="7">
    <source>
        <dbReference type="EMBL" id="KZP18353.1"/>
    </source>
</evidence>
<evidence type="ECO:0000256" key="2">
    <source>
        <dbReference type="ARBA" id="ARBA00022692"/>
    </source>
</evidence>
<organism evidence="7 8">
    <name type="scientific">Athelia psychrophila</name>
    <dbReference type="NCBI Taxonomy" id="1759441"/>
    <lineage>
        <taxon>Eukaryota</taxon>
        <taxon>Fungi</taxon>
        <taxon>Dikarya</taxon>
        <taxon>Basidiomycota</taxon>
        <taxon>Agaricomycotina</taxon>
        <taxon>Agaricomycetes</taxon>
        <taxon>Agaricomycetidae</taxon>
        <taxon>Atheliales</taxon>
        <taxon>Atheliaceae</taxon>
        <taxon>Athelia</taxon>
    </lineage>
</organism>
<dbReference type="Proteomes" id="UP000076532">
    <property type="component" value="Unassembled WGS sequence"/>
</dbReference>
<keyword evidence="4 5" id="KW-0472">Membrane</keyword>
<feature type="transmembrane region" description="Helical" evidence="5">
    <location>
        <begin position="158"/>
        <end position="176"/>
    </location>
</feature>
<gene>
    <name evidence="7" type="ORF">FIBSPDRAFT_933478</name>
</gene>
<evidence type="ECO:0000256" key="1">
    <source>
        <dbReference type="ARBA" id="ARBA00004141"/>
    </source>
</evidence>
<keyword evidence="8" id="KW-1185">Reference proteome</keyword>
<evidence type="ECO:0000256" key="4">
    <source>
        <dbReference type="ARBA" id="ARBA00023136"/>
    </source>
</evidence>
<dbReference type="SUPFAM" id="SSF103473">
    <property type="entry name" value="MFS general substrate transporter"/>
    <property type="match status" value="1"/>
</dbReference>
<dbReference type="InterPro" id="IPR011701">
    <property type="entry name" value="MFS"/>
</dbReference>
<dbReference type="OrthoDB" id="3066029at2759"/>
<feature type="transmembrane region" description="Helical" evidence="5">
    <location>
        <begin position="100"/>
        <end position="119"/>
    </location>
</feature>
<proteinExistence type="predicted"/>
<reference evidence="7 8" key="1">
    <citation type="journal article" date="2016" name="Mol. Biol. Evol.">
        <title>Comparative Genomics of Early-Diverging Mushroom-Forming Fungi Provides Insights into the Origins of Lignocellulose Decay Capabilities.</title>
        <authorList>
            <person name="Nagy L.G."/>
            <person name="Riley R."/>
            <person name="Tritt A."/>
            <person name="Adam C."/>
            <person name="Daum C."/>
            <person name="Floudas D."/>
            <person name="Sun H."/>
            <person name="Yadav J.S."/>
            <person name="Pangilinan J."/>
            <person name="Larsson K.H."/>
            <person name="Matsuura K."/>
            <person name="Barry K."/>
            <person name="Labutti K."/>
            <person name="Kuo R."/>
            <person name="Ohm R.A."/>
            <person name="Bhattacharya S.S."/>
            <person name="Shirouzu T."/>
            <person name="Yoshinaga Y."/>
            <person name="Martin F.M."/>
            <person name="Grigoriev I.V."/>
            <person name="Hibbett D.S."/>
        </authorList>
    </citation>
    <scope>NUCLEOTIDE SEQUENCE [LARGE SCALE GENOMIC DNA]</scope>
    <source>
        <strain evidence="7 8">CBS 109695</strain>
    </source>
</reference>
<name>A0A166H0G9_9AGAM</name>
<dbReference type="GO" id="GO:0022857">
    <property type="term" value="F:transmembrane transporter activity"/>
    <property type="evidence" value="ECO:0007669"/>
    <property type="project" value="InterPro"/>
</dbReference>
<feature type="transmembrane region" description="Helical" evidence="5">
    <location>
        <begin position="393"/>
        <end position="410"/>
    </location>
</feature>
<evidence type="ECO:0000256" key="5">
    <source>
        <dbReference type="SAM" id="Phobius"/>
    </source>
</evidence>
<evidence type="ECO:0000256" key="3">
    <source>
        <dbReference type="ARBA" id="ARBA00022989"/>
    </source>
</evidence>
<feature type="transmembrane region" description="Helical" evidence="5">
    <location>
        <begin position="271"/>
        <end position="295"/>
    </location>
</feature>
<evidence type="ECO:0000259" key="6">
    <source>
        <dbReference type="PROSITE" id="PS50850"/>
    </source>
</evidence>
<feature type="domain" description="Major facilitator superfamily (MFS) profile" evidence="6">
    <location>
        <begin position="34"/>
        <end position="437"/>
    </location>
</feature>